<dbReference type="InterPro" id="IPR028082">
    <property type="entry name" value="Peripla_BP_I"/>
</dbReference>
<dbReference type="InterPro" id="IPR010982">
    <property type="entry name" value="Lambda_DNA-bd_dom_sf"/>
</dbReference>
<keyword evidence="3" id="KW-0804">Transcription</keyword>
<dbReference type="InterPro" id="IPR000843">
    <property type="entry name" value="HTH_LacI"/>
</dbReference>
<evidence type="ECO:0000256" key="3">
    <source>
        <dbReference type="ARBA" id="ARBA00023163"/>
    </source>
</evidence>
<dbReference type="Pfam" id="PF13377">
    <property type="entry name" value="Peripla_BP_3"/>
    <property type="match status" value="1"/>
</dbReference>
<dbReference type="PANTHER" id="PTHR30146">
    <property type="entry name" value="LACI-RELATED TRANSCRIPTIONAL REPRESSOR"/>
    <property type="match status" value="1"/>
</dbReference>
<keyword evidence="6" id="KW-1185">Reference proteome</keyword>
<feature type="domain" description="HTH lacI-type" evidence="4">
    <location>
        <begin position="17"/>
        <end position="71"/>
    </location>
</feature>
<accession>A0ABY8QLY1</accession>
<organism evidence="5 6">
    <name type="scientific">Tropicibacter oceani</name>
    <dbReference type="NCBI Taxonomy" id="3058420"/>
    <lineage>
        <taxon>Bacteria</taxon>
        <taxon>Pseudomonadati</taxon>
        <taxon>Pseudomonadota</taxon>
        <taxon>Alphaproteobacteria</taxon>
        <taxon>Rhodobacterales</taxon>
        <taxon>Roseobacteraceae</taxon>
        <taxon>Tropicibacter</taxon>
    </lineage>
</organism>
<evidence type="ECO:0000313" key="6">
    <source>
        <dbReference type="Proteomes" id="UP001241605"/>
    </source>
</evidence>
<evidence type="ECO:0000259" key="4">
    <source>
        <dbReference type="PROSITE" id="PS50932"/>
    </source>
</evidence>
<evidence type="ECO:0000256" key="1">
    <source>
        <dbReference type="ARBA" id="ARBA00023015"/>
    </source>
</evidence>
<dbReference type="Pfam" id="PF00356">
    <property type="entry name" value="LacI"/>
    <property type="match status" value="1"/>
</dbReference>
<reference evidence="5 6" key="1">
    <citation type="submission" date="2023-05" db="EMBL/GenBank/DDBJ databases">
        <title>YMD87, complete Genome.</title>
        <authorList>
            <person name="Zhang J."/>
            <person name="Xu X."/>
        </authorList>
    </citation>
    <scope>NUCLEOTIDE SEQUENCE [LARGE SCALE GENOMIC DNA]</scope>
    <source>
        <strain evidence="5 6">YMD87</strain>
    </source>
</reference>
<keyword evidence="2" id="KW-0238">DNA-binding</keyword>
<dbReference type="EMBL" id="CP124616">
    <property type="protein sequence ID" value="WGW05651.1"/>
    <property type="molecule type" value="Genomic_DNA"/>
</dbReference>
<dbReference type="SUPFAM" id="SSF53822">
    <property type="entry name" value="Periplasmic binding protein-like I"/>
    <property type="match status" value="1"/>
</dbReference>
<sequence>MQDSAIAQPRPTSGKRVTISDLARHLDLTKGTVSRALNGYSDISEATCLRVRKAADKLGYRPLSQAQAIRTGRSRSIGLVLEVTEHDAHRPFVAEFLAGLSEAASREDWTMTVATAASDDDTLRLMQKLADERKADGFILPRTKLRDPRVAYLRSHGIPFILYGRTEDPTGCAWFDIASEDAMAEAVQRLAALGHRRIGFVPGATGYTYSKLRLEGYRAGLAAAGLDFDPGLVADPAVGAAAGEAAAHGLVSLDRPATAILYSVDRAALGAYEAARQRGLHIGRDLSIMSYDGIPEGDLIEPKLTTWAVDTRKAGARLAEMLIHLIRGAAVEDCRELVPASFQERGSHGALPE</sequence>
<dbReference type="Gene3D" id="3.40.50.2300">
    <property type="match status" value="2"/>
</dbReference>
<dbReference type="PANTHER" id="PTHR30146:SF109">
    <property type="entry name" value="HTH-TYPE TRANSCRIPTIONAL REGULATOR GALS"/>
    <property type="match status" value="1"/>
</dbReference>
<dbReference type="RefSeq" id="WP_282302275.1">
    <property type="nucleotide sequence ID" value="NZ_CP124616.1"/>
</dbReference>
<evidence type="ECO:0000313" key="5">
    <source>
        <dbReference type="EMBL" id="WGW05651.1"/>
    </source>
</evidence>
<proteinExistence type="predicted"/>
<keyword evidence="1" id="KW-0805">Transcription regulation</keyword>
<dbReference type="PROSITE" id="PS50932">
    <property type="entry name" value="HTH_LACI_2"/>
    <property type="match status" value="1"/>
</dbReference>
<name>A0ABY8QLY1_9RHOB</name>
<dbReference type="SMART" id="SM00354">
    <property type="entry name" value="HTH_LACI"/>
    <property type="match status" value="1"/>
</dbReference>
<protein>
    <submittedName>
        <fullName evidence="5">Substrate-binding domain-containing protein</fullName>
    </submittedName>
</protein>
<evidence type="ECO:0000256" key="2">
    <source>
        <dbReference type="ARBA" id="ARBA00023125"/>
    </source>
</evidence>
<dbReference type="InterPro" id="IPR046335">
    <property type="entry name" value="LacI/GalR-like_sensor"/>
</dbReference>
<dbReference type="SUPFAM" id="SSF47413">
    <property type="entry name" value="lambda repressor-like DNA-binding domains"/>
    <property type="match status" value="1"/>
</dbReference>
<dbReference type="CDD" id="cd01392">
    <property type="entry name" value="HTH_LacI"/>
    <property type="match status" value="1"/>
</dbReference>
<dbReference type="Proteomes" id="UP001241605">
    <property type="component" value="Chromosome"/>
</dbReference>
<dbReference type="Gene3D" id="1.10.260.40">
    <property type="entry name" value="lambda repressor-like DNA-binding domains"/>
    <property type="match status" value="1"/>
</dbReference>
<gene>
    <name evidence="5" type="ORF">QF118_08925</name>
</gene>